<dbReference type="OrthoDB" id="9786766at2"/>
<feature type="domain" description="DUF5916" evidence="2">
    <location>
        <begin position="234"/>
        <end position="333"/>
    </location>
</feature>
<evidence type="ECO:0000259" key="1">
    <source>
        <dbReference type="Pfam" id="PF06452"/>
    </source>
</evidence>
<comment type="caution">
    <text evidence="3">The sequence shown here is derived from an EMBL/GenBank/DDBJ whole genome shotgun (WGS) entry which is preliminary data.</text>
</comment>
<dbReference type="GO" id="GO:0016052">
    <property type="term" value="P:carbohydrate catabolic process"/>
    <property type="evidence" value="ECO:0007669"/>
    <property type="project" value="InterPro"/>
</dbReference>
<dbReference type="Pfam" id="PF06452">
    <property type="entry name" value="CBM9_1"/>
    <property type="match status" value="1"/>
</dbReference>
<dbReference type="Pfam" id="PF19313">
    <property type="entry name" value="DUF5916"/>
    <property type="match status" value="1"/>
</dbReference>
<protein>
    <submittedName>
        <fullName evidence="3">Hydrolase</fullName>
    </submittedName>
</protein>
<dbReference type="AlphaFoldDB" id="A0A4V1ZDG6"/>
<gene>
    <name evidence="3" type="ORF">EWM59_09150</name>
</gene>
<evidence type="ECO:0000259" key="2">
    <source>
        <dbReference type="Pfam" id="PF19313"/>
    </source>
</evidence>
<evidence type="ECO:0000313" key="3">
    <source>
        <dbReference type="EMBL" id="RYU96090.1"/>
    </source>
</evidence>
<keyword evidence="4" id="KW-1185">Reference proteome</keyword>
<sequence>MLFLCLFVFLSLTTQAQKKNDKIEYRIHPATSSIKVDGIPDERAWAEAQLATDFYQVLPMDTSKAFVKTEVKMTYDDKNLYVLFINYDYAPGPYMVESLKRDFAFGKNDNDLLFIDTFDDQTNGFTFGANAHGAQWDGLLYNGSAANLSWENKWTSEVKYDDDKWIWEAAIPFKTLRYKKGITRWGVNFSRLDLKTTEKSAWAPVPRQFPTASLAYCASLVWDQPPPAAGSNISIIPYVLGGISANQEAKTPTKLRGDIGFDAKIGLTSSLNLDLTVNPDFSQVEVDQQQTNLDRFELLFPERRQFFLENGDLFANFGYQNIRPFFSRRIGLNAPINFGARLSGKLNKDWRIGFMDMQTGKNDIGIPAQNFGVIALQRRMFARSNIAVIFVNKETLNYSKVSDEVIKQTNLTPFNRNIGIEYNLASKNNDWTGKFLYLNSFGPDTKNNDAVLAGNILYTSKKWVTGLQVEQVGNTYSAEVGYVPRINYSKLNPQAAYLFFPKAGGSVLSHGPQIIFTHYFTKDFSEETENEKFIGYKVNFRKTNTLLVWAAHNYVKLLNDFDPTNYAGAKLLKGSEHQWNSFGFDYASKPQALLTYLISTRYGGYYANGIRLRLNGDIGYRFQPYVAITLSANYNHLAFKEDPVLPKELINKQYNLWLIGPKIDVTFTNKLFLTNFVQFNNQNNNFNINTRLQWRYSPASDLFLVYTDNYFSDTFRVRNRSLVVKFTYWWNV</sequence>
<dbReference type="EMBL" id="SEWF01000010">
    <property type="protein sequence ID" value="RYU96090.1"/>
    <property type="molecule type" value="Genomic_DNA"/>
</dbReference>
<evidence type="ECO:0000313" key="4">
    <source>
        <dbReference type="Proteomes" id="UP000293162"/>
    </source>
</evidence>
<accession>A0A4V1ZDG6</accession>
<proteinExistence type="predicted"/>
<dbReference type="InterPro" id="IPR045670">
    <property type="entry name" value="DUF5916"/>
</dbReference>
<dbReference type="Proteomes" id="UP000293162">
    <property type="component" value="Unassembled WGS sequence"/>
</dbReference>
<dbReference type="InterPro" id="IPR010502">
    <property type="entry name" value="Carb-bd_dom_fam9"/>
</dbReference>
<organism evidence="3 4">
    <name type="scientific">Emticicia agri</name>
    <dbReference type="NCBI Taxonomy" id="2492393"/>
    <lineage>
        <taxon>Bacteria</taxon>
        <taxon>Pseudomonadati</taxon>
        <taxon>Bacteroidota</taxon>
        <taxon>Cytophagia</taxon>
        <taxon>Cytophagales</taxon>
        <taxon>Leadbetterellaceae</taxon>
        <taxon>Emticicia</taxon>
    </lineage>
</organism>
<dbReference type="Gene3D" id="2.60.40.1190">
    <property type="match status" value="1"/>
</dbReference>
<feature type="domain" description="Carbohydrate-binding" evidence="1">
    <location>
        <begin position="36"/>
        <end position="195"/>
    </location>
</feature>
<keyword evidence="3" id="KW-0378">Hydrolase</keyword>
<reference evidence="3 4" key="1">
    <citation type="submission" date="2019-02" db="EMBL/GenBank/DDBJ databases">
        <title>Bacterial novel species Emticicia sp. 17J42-9 isolated from soil.</title>
        <authorList>
            <person name="Jung H.-Y."/>
        </authorList>
    </citation>
    <scope>NUCLEOTIDE SEQUENCE [LARGE SCALE GENOMIC DNA]</scope>
    <source>
        <strain evidence="3 4">17J42-9</strain>
    </source>
</reference>
<dbReference type="SUPFAM" id="SSF49344">
    <property type="entry name" value="CBD9-like"/>
    <property type="match status" value="1"/>
</dbReference>
<name>A0A4V1ZDG6_9BACT</name>
<dbReference type="GO" id="GO:0030246">
    <property type="term" value="F:carbohydrate binding"/>
    <property type="evidence" value="ECO:0007669"/>
    <property type="project" value="InterPro"/>
</dbReference>
<dbReference type="CDD" id="cd09618">
    <property type="entry name" value="CBM9_like_2"/>
    <property type="match status" value="1"/>
</dbReference>
<dbReference type="GO" id="GO:0004553">
    <property type="term" value="F:hydrolase activity, hydrolyzing O-glycosyl compounds"/>
    <property type="evidence" value="ECO:0007669"/>
    <property type="project" value="InterPro"/>
</dbReference>